<dbReference type="InterPro" id="IPR053151">
    <property type="entry name" value="RNase_H-like"/>
</dbReference>
<dbReference type="EMBL" id="VEPZ02001788">
    <property type="protein sequence ID" value="KAE8654071.1"/>
    <property type="molecule type" value="Genomic_DNA"/>
</dbReference>
<feature type="domain" description="RNase H type-1" evidence="1">
    <location>
        <begin position="189"/>
        <end position="251"/>
    </location>
</feature>
<evidence type="ECO:0000259" key="1">
    <source>
        <dbReference type="Pfam" id="PF13456"/>
    </source>
</evidence>
<organism evidence="2 3">
    <name type="scientific">Hibiscus syriacus</name>
    <name type="common">Rose of Sharon</name>
    <dbReference type="NCBI Taxonomy" id="106335"/>
    <lineage>
        <taxon>Eukaryota</taxon>
        <taxon>Viridiplantae</taxon>
        <taxon>Streptophyta</taxon>
        <taxon>Embryophyta</taxon>
        <taxon>Tracheophyta</taxon>
        <taxon>Spermatophyta</taxon>
        <taxon>Magnoliopsida</taxon>
        <taxon>eudicotyledons</taxon>
        <taxon>Gunneridae</taxon>
        <taxon>Pentapetalae</taxon>
        <taxon>rosids</taxon>
        <taxon>malvids</taxon>
        <taxon>Malvales</taxon>
        <taxon>Malvaceae</taxon>
        <taxon>Malvoideae</taxon>
        <taxon>Hibiscus</taxon>
    </lineage>
</organism>
<keyword evidence="3" id="KW-1185">Reference proteome</keyword>
<dbReference type="InterPro" id="IPR002156">
    <property type="entry name" value="RNaseH_domain"/>
</dbReference>
<dbReference type="Pfam" id="PF13456">
    <property type="entry name" value="RVT_3"/>
    <property type="match status" value="1"/>
</dbReference>
<dbReference type="Gene3D" id="3.30.420.10">
    <property type="entry name" value="Ribonuclease H-like superfamily/Ribonuclease H"/>
    <property type="match status" value="1"/>
</dbReference>
<dbReference type="InterPro" id="IPR036397">
    <property type="entry name" value="RNaseH_sf"/>
</dbReference>
<protein>
    <recommendedName>
        <fullName evidence="1">RNase H type-1 domain-containing protein</fullName>
    </recommendedName>
</protein>
<dbReference type="InterPro" id="IPR012337">
    <property type="entry name" value="RNaseH-like_sf"/>
</dbReference>
<comment type="caution">
    <text evidence="2">The sequence shown here is derived from an EMBL/GenBank/DDBJ whole genome shotgun (WGS) entry which is preliminary data.</text>
</comment>
<dbReference type="InterPro" id="IPR044730">
    <property type="entry name" value="RNase_H-like_dom_plant"/>
</dbReference>
<dbReference type="AlphaFoldDB" id="A0A6A2WB33"/>
<dbReference type="PANTHER" id="PTHR47723:SF13">
    <property type="entry name" value="PUTATIVE-RELATED"/>
    <property type="match status" value="1"/>
</dbReference>
<gene>
    <name evidence="2" type="ORF">F3Y22_tig00117056pilonHSYRG00801</name>
</gene>
<accession>A0A6A2WB33</accession>
<dbReference type="Proteomes" id="UP000436088">
    <property type="component" value="Unassembled WGS sequence"/>
</dbReference>
<evidence type="ECO:0000313" key="3">
    <source>
        <dbReference type="Proteomes" id="UP000436088"/>
    </source>
</evidence>
<dbReference type="PANTHER" id="PTHR47723">
    <property type="entry name" value="OS05G0353850 PROTEIN"/>
    <property type="match status" value="1"/>
</dbReference>
<dbReference type="GO" id="GO:0003676">
    <property type="term" value="F:nucleic acid binding"/>
    <property type="evidence" value="ECO:0007669"/>
    <property type="project" value="InterPro"/>
</dbReference>
<reference evidence="2" key="1">
    <citation type="submission" date="2019-09" db="EMBL/GenBank/DDBJ databases">
        <title>Draft genome information of white flower Hibiscus syriacus.</title>
        <authorList>
            <person name="Kim Y.-M."/>
        </authorList>
    </citation>
    <scope>NUCLEOTIDE SEQUENCE [LARGE SCALE GENOMIC DNA]</scope>
    <source>
        <strain evidence="2">YM2019G1</strain>
    </source>
</reference>
<dbReference type="SUPFAM" id="SSF53098">
    <property type="entry name" value="Ribonuclease H-like"/>
    <property type="match status" value="1"/>
</dbReference>
<proteinExistence type="predicted"/>
<sequence>MPWLMIRRHSRLRFCVRNIQSRNWLRFRSIDPLVLLFGDRSQRLGLSFIRTSLGLLGMTLVPLLNDAAISHIMGIPAPNSALGHDRCLRKHSTQGTKEALLVILFAVHAVPRQKQPSTFPETTLRLSPYGQPLLTNLRGRVVTIEFLKINLSVASLLHRSLCWEAVYSSKAAATAALLRAPKAVEICDVLRDHLGNFIVGFSRHLGRTTVIQSELWGIFEGLRLAWRRGFRHLILQIDSSDAFEMITAASYNSSITLVRAIFYLDNRD</sequence>
<dbReference type="CDD" id="cd06222">
    <property type="entry name" value="RNase_H_like"/>
    <property type="match status" value="1"/>
</dbReference>
<dbReference type="GO" id="GO:0004523">
    <property type="term" value="F:RNA-DNA hybrid ribonuclease activity"/>
    <property type="evidence" value="ECO:0007669"/>
    <property type="project" value="InterPro"/>
</dbReference>
<name>A0A6A2WB33_HIBSY</name>
<evidence type="ECO:0000313" key="2">
    <source>
        <dbReference type="EMBL" id="KAE8654071.1"/>
    </source>
</evidence>